<dbReference type="Pfam" id="PF02796">
    <property type="entry name" value="HTH_7"/>
    <property type="match status" value="1"/>
</dbReference>
<dbReference type="AlphaFoldDB" id="A0A9X2KA37"/>
<feature type="region of interest" description="Disordered" evidence="2">
    <location>
        <begin position="1"/>
        <end position="25"/>
    </location>
</feature>
<evidence type="ECO:0000256" key="2">
    <source>
        <dbReference type="SAM" id="MobiDB-lite"/>
    </source>
</evidence>
<dbReference type="CDD" id="cd00569">
    <property type="entry name" value="HTH_Hin_like"/>
    <property type="match status" value="1"/>
</dbReference>
<proteinExistence type="inferred from homology"/>
<evidence type="ECO:0000313" key="4">
    <source>
        <dbReference type="EMBL" id="MCP2365753.1"/>
    </source>
</evidence>
<reference evidence="4" key="1">
    <citation type="submission" date="2022-06" db="EMBL/GenBank/DDBJ databases">
        <title>Sequencing the genomes of 1000 actinobacteria strains.</title>
        <authorList>
            <person name="Klenk H.-P."/>
        </authorList>
    </citation>
    <scope>NUCLEOTIDE SEQUENCE</scope>
    <source>
        <strain evidence="4">DSM 46694</strain>
    </source>
</reference>
<dbReference type="InterPro" id="IPR006119">
    <property type="entry name" value="Resolv_N"/>
</dbReference>
<dbReference type="GO" id="GO:0000150">
    <property type="term" value="F:DNA strand exchange activity"/>
    <property type="evidence" value="ECO:0007669"/>
    <property type="project" value="InterPro"/>
</dbReference>
<sequence length="425" mass="45549">MHRYRVGYTRTPAGAPDRPGKDLSSAGCHEIVSETVGVRQERPRLLALLDRLTAGDILVVLRPSHLAADAHALLALLAAELAPRGIALEILSGVSAGVHEPRGTRAEMGLFATAALAAELEHDLRSERTHEGLAVARAHGRLGGRPRALTDDQLADARARHAGGQPIPAIALALGVGRSTLYRALETAPPLDQDDAPAPSPQLADDGSEITPAEDQPEAEERQAADRPTGRLRNESRLGPDWATDEDDVLWWRRGTRAGSVAPAWPGPGWTARTAQHTPIATGAGKRGAYPSRIKALAAVAADFEARRRARTVHADVALDGAPGWRLRQTQADHDRHRWNVVTPTSDVAGTVTKAGWHHQAWEATAGDPAKRHHDPIPIEPIGDEPGRSSADGYWRTRTAAALAVARWHDPDLDTGPGRTSVSRH</sequence>
<evidence type="ECO:0000313" key="5">
    <source>
        <dbReference type="Proteomes" id="UP001139648"/>
    </source>
</evidence>
<dbReference type="InterPro" id="IPR006120">
    <property type="entry name" value="Resolvase_HTH_dom"/>
</dbReference>
<organism evidence="4 5">
    <name type="scientific">Nonomuraea thailandensis</name>
    <dbReference type="NCBI Taxonomy" id="1188745"/>
    <lineage>
        <taxon>Bacteria</taxon>
        <taxon>Bacillati</taxon>
        <taxon>Actinomycetota</taxon>
        <taxon>Actinomycetes</taxon>
        <taxon>Streptosporangiales</taxon>
        <taxon>Streptosporangiaceae</taxon>
        <taxon>Nonomuraea</taxon>
    </lineage>
</organism>
<dbReference type="InterPro" id="IPR036162">
    <property type="entry name" value="Resolvase-like_N_sf"/>
</dbReference>
<dbReference type="SUPFAM" id="SSF53041">
    <property type="entry name" value="Resolvase-like"/>
    <property type="match status" value="1"/>
</dbReference>
<feature type="region of interest" description="Disordered" evidence="2">
    <location>
        <begin position="365"/>
        <end position="392"/>
    </location>
</feature>
<dbReference type="RefSeq" id="WP_253760244.1">
    <property type="nucleotide sequence ID" value="NZ_BAABKA010000019.1"/>
</dbReference>
<feature type="region of interest" description="Disordered" evidence="2">
    <location>
        <begin position="188"/>
        <end position="240"/>
    </location>
</feature>
<dbReference type="InterPro" id="IPR009057">
    <property type="entry name" value="Homeodomain-like_sf"/>
</dbReference>
<evidence type="ECO:0000256" key="1">
    <source>
        <dbReference type="ARBA" id="ARBA00009913"/>
    </source>
</evidence>
<dbReference type="SUPFAM" id="SSF46689">
    <property type="entry name" value="Homeodomain-like"/>
    <property type="match status" value="1"/>
</dbReference>
<comment type="similarity">
    <text evidence="1">Belongs to the site-specific recombinase resolvase family.</text>
</comment>
<dbReference type="Gene3D" id="1.10.10.60">
    <property type="entry name" value="Homeodomain-like"/>
    <property type="match status" value="1"/>
</dbReference>
<dbReference type="Proteomes" id="UP001139648">
    <property type="component" value="Unassembled WGS sequence"/>
</dbReference>
<dbReference type="Pfam" id="PF00239">
    <property type="entry name" value="Resolvase"/>
    <property type="match status" value="1"/>
</dbReference>
<dbReference type="EMBL" id="JAMZEB010000004">
    <property type="protein sequence ID" value="MCP2365753.1"/>
    <property type="molecule type" value="Genomic_DNA"/>
</dbReference>
<protein>
    <submittedName>
        <fullName evidence="4">DNA invertase Pin-like site-specific DNA recombinase</fullName>
    </submittedName>
</protein>
<accession>A0A9X2KA37</accession>
<dbReference type="Gene3D" id="3.40.50.1390">
    <property type="entry name" value="Resolvase, N-terminal catalytic domain"/>
    <property type="match status" value="1"/>
</dbReference>
<comment type="caution">
    <text evidence="4">The sequence shown here is derived from an EMBL/GenBank/DDBJ whole genome shotgun (WGS) entry which is preliminary data.</text>
</comment>
<name>A0A9X2KA37_9ACTN</name>
<dbReference type="GO" id="GO:0003677">
    <property type="term" value="F:DNA binding"/>
    <property type="evidence" value="ECO:0007669"/>
    <property type="project" value="InterPro"/>
</dbReference>
<keyword evidence="5" id="KW-1185">Reference proteome</keyword>
<gene>
    <name evidence="4" type="ORF">HD597_012857</name>
</gene>
<feature type="domain" description="Resolvase/invertase-type recombinase catalytic" evidence="3">
    <location>
        <begin position="5"/>
        <end position="142"/>
    </location>
</feature>
<feature type="compositionally biased region" description="Basic and acidic residues" evidence="2">
    <location>
        <begin position="219"/>
        <end position="238"/>
    </location>
</feature>
<dbReference type="SMART" id="SM00857">
    <property type="entry name" value="Resolvase"/>
    <property type="match status" value="1"/>
</dbReference>
<evidence type="ECO:0000259" key="3">
    <source>
        <dbReference type="SMART" id="SM00857"/>
    </source>
</evidence>